<keyword evidence="3" id="KW-0540">Nuclease</keyword>
<dbReference type="PANTHER" id="PTHR30195">
    <property type="entry name" value="TYPE I SITE-SPECIFIC DEOXYRIBONUCLEASE PROTEIN SUBUNIT M AND R"/>
    <property type="match status" value="1"/>
</dbReference>
<evidence type="ECO:0000256" key="1">
    <source>
        <dbReference type="ARBA" id="ARBA00000851"/>
    </source>
</evidence>
<keyword evidence="9 10" id="KW-0238">DNA-binding</keyword>
<evidence type="ECO:0000256" key="6">
    <source>
        <dbReference type="ARBA" id="ARBA00022759"/>
    </source>
</evidence>
<comment type="catalytic activity">
    <reaction evidence="1 10">
        <text>Endonucleolytic cleavage of DNA to give random double-stranded fragments with terminal 5'-phosphates, ATP is simultaneously hydrolyzed.</text>
        <dbReference type="EC" id="3.1.21.3"/>
    </reaction>
</comment>
<dbReference type="NCBIfam" id="TIGR00348">
    <property type="entry name" value="hsdR"/>
    <property type="match status" value="1"/>
</dbReference>
<dbReference type="InterPro" id="IPR021810">
    <property type="entry name" value="T1RH-like_C"/>
</dbReference>
<comment type="function">
    <text evidence="10">Subunit R is required for both nuclease and ATPase activities, but not for modification.</text>
</comment>
<reference evidence="12" key="1">
    <citation type="submission" date="2022-11" db="EMBL/GenBank/DDBJ databases">
        <title>Genomic repertoires linked with pathogenic potency of arthritogenic Prevotella copri isolated from the gut of rheumatoid arthritis patients.</title>
        <authorList>
            <person name="Nii T."/>
            <person name="Maeda Y."/>
            <person name="Motooka D."/>
            <person name="Naito M."/>
            <person name="Matsumoto Y."/>
            <person name="Ogawa T."/>
            <person name="Oguro-Igashira E."/>
            <person name="Kishikawa T."/>
            <person name="Yamashita M."/>
            <person name="Koizumi S."/>
            <person name="Kurakawa T."/>
            <person name="Okumura R."/>
            <person name="Kayama H."/>
            <person name="Murakami M."/>
            <person name="Sakaguchi T."/>
            <person name="Das B."/>
            <person name="Nakamura S."/>
            <person name="Okada Y."/>
            <person name="Kumanogoh A."/>
            <person name="Takeda K."/>
        </authorList>
    </citation>
    <scope>NUCLEOTIDE SEQUENCE</scope>
    <source>
        <strain evidence="12">F3-75</strain>
    </source>
</reference>
<evidence type="ECO:0000259" key="11">
    <source>
        <dbReference type="PROSITE" id="PS51192"/>
    </source>
</evidence>
<dbReference type="EMBL" id="JAPDVK010000001">
    <property type="protein sequence ID" value="MCW4126862.1"/>
    <property type="molecule type" value="Genomic_DNA"/>
</dbReference>
<name>A0AAP3F8L7_9BACT</name>
<evidence type="ECO:0000256" key="7">
    <source>
        <dbReference type="ARBA" id="ARBA00022801"/>
    </source>
</evidence>
<comment type="subunit">
    <text evidence="10">The type I restriction/modification system is composed of three polypeptides R, M and S.</text>
</comment>
<dbReference type="Pfam" id="PF11867">
    <property type="entry name" value="T1RH-like_C"/>
    <property type="match status" value="1"/>
</dbReference>
<evidence type="ECO:0000313" key="13">
    <source>
        <dbReference type="Proteomes" id="UP001209344"/>
    </source>
</evidence>
<dbReference type="AlphaFoldDB" id="A0AAP3F8L7"/>
<proteinExistence type="inferred from homology"/>
<dbReference type="Proteomes" id="UP001209344">
    <property type="component" value="Unassembled WGS sequence"/>
</dbReference>
<dbReference type="InterPro" id="IPR004473">
    <property type="entry name" value="Restrct_endonuc_typeI_HsdR"/>
</dbReference>
<keyword evidence="6 12" id="KW-0255">Endonuclease</keyword>
<dbReference type="Pfam" id="PF18766">
    <property type="entry name" value="SWI2_SNF2"/>
    <property type="match status" value="1"/>
</dbReference>
<evidence type="ECO:0000256" key="5">
    <source>
        <dbReference type="ARBA" id="ARBA00022747"/>
    </source>
</evidence>
<organism evidence="12 13">
    <name type="scientific">Segatella copri</name>
    <dbReference type="NCBI Taxonomy" id="165179"/>
    <lineage>
        <taxon>Bacteria</taxon>
        <taxon>Pseudomonadati</taxon>
        <taxon>Bacteroidota</taxon>
        <taxon>Bacteroidia</taxon>
        <taxon>Bacteroidales</taxon>
        <taxon>Prevotellaceae</taxon>
        <taxon>Segatella</taxon>
    </lineage>
</organism>
<comment type="caution">
    <text evidence="12">The sequence shown here is derived from an EMBL/GenBank/DDBJ whole genome shotgun (WGS) entry which is preliminary data.</text>
</comment>
<keyword evidence="8 10" id="KW-0067">ATP-binding</keyword>
<dbReference type="PANTHER" id="PTHR30195:SF15">
    <property type="entry name" value="TYPE I RESTRICTION ENZYME HINDI ENDONUCLEASE SUBUNIT"/>
    <property type="match status" value="1"/>
</dbReference>
<dbReference type="Gene3D" id="3.90.1570.50">
    <property type="match status" value="1"/>
</dbReference>
<gene>
    <name evidence="12" type="ORF">ONT16_01010</name>
</gene>
<dbReference type="CDD" id="cd22332">
    <property type="entry name" value="HsdR_N"/>
    <property type="match status" value="1"/>
</dbReference>
<dbReference type="Gene3D" id="3.40.50.300">
    <property type="entry name" value="P-loop containing nucleotide triphosphate hydrolases"/>
    <property type="match status" value="2"/>
</dbReference>
<dbReference type="PROSITE" id="PS51192">
    <property type="entry name" value="HELICASE_ATP_BIND_1"/>
    <property type="match status" value="1"/>
</dbReference>
<dbReference type="GO" id="GO:0003677">
    <property type="term" value="F:DNA binding"/>
    <property type="evidence" value="ECO:0007669"/>
    <property type="project" value="UniProtKB-KW"/>
</dbReference>
<sequence length="1073" mass="125263">MKSFISEDNIEQAICNRLSQPEYGWKRIECSPELEDQDEVASTGRANASECILPEVFLSALRRLNPQIDDEILKNILQDFRKDYSGTDMVDTNYKFYNQIRNGIKVKTRNQHREDFDIVKLIDFDHPERNDFHCVNQMWIKGHFRYRRPDVLLFVNGLPVVFIELKNSTVKIEESYNKNLVSYRKDIPNIFAMNQICVLSNGLQTKIGAWNAGYEFFFEWLRVNNEKEKLNREEIAEHGLSIQTLIDGLFRKERLLDYIENFVFFDNKRIKIIAKNHQYLGVNNLMETVKRREELKGKLGVFWHTQGSGKSYSMVMFVRKVKRKLHGNFTFLVITDRDDLDTQIHKTFVRTEVVGDKEECQPKNAVQLREFLTSNKPMVFTLIHKFQYDKTKKYPVLSTRNDIFVLVDEAHRTQYKQLAENMHTGLPNANYIAFTGTPLLGSKRLTNQWFGDYVSEYNFAQAIEDGSTVPLFYSRRVPEVGLTNDWLDTDIDQIVEDENLNDREKELLENSSSRILEVIKRDGRLDRIAKDIAHHFPRRGFLGKGMVVSVDKYTAVRMYDKVQKYWAEEKKQLVKERNEAKILEERQALTERLNYMNKVEMAVVISKEDGEEEKFAAQGLDIMMHRKKMEAITPDGKDIEDRFKDKDDPLSLVFVCAMWLTGFDVPSLSTLYLDKPMKGHTLMQAIARANRVYPGKTCGIIVDYVNVFKYMQQALSDYASTDDNAEYPAKDIEQLIANIDQCVMETEAFLLQLGIKLADIIAEGETLDQLEMFRKAYNRILEKDEWKDRFKVLSNLLMNLYDASKPEIFERGWYNEKFAPIAYLNGLFCNQIDDEKLRKAKLRMAEALDQSVSAYASGDMVADDIHPSSEYTIHQGKVIDLSKLDVDALRKEINSTPYKALEIDDLRAFIERTLKQLINKNCTRIAFSQRYKNIIDRYNAGGSENEDYYEMLLQLIADLKKEQSRTTDMGLEEEELEIFDLLRSDRKLTKEEEQKVILASKNLYQKLLAEKEKVMVVDWYKDEQPRHQVFALIQTSLNEDLPMSYDRVSFNDKTNLLFNHFVDMAVQGYGWVA</sequence>
<dbReference type="GO" id="GO:0005524">
    <property type="term" value="F:ATP binding"/>
    <property type="evidence" value="ECO:0007669"/>
    <property type="project" value="UniProtKB-KW"/>
</dbReference>
<dbReference type="InterPro" id="IPR027417">
    <property type="entry name" value="P-loop_NTPase"/>
</dbReference>
<protein>
    <recommendedName>
        <fullName evidence="10">Type I restriction enzyme endonuclease subunit</fullName>
        <shortName evidence="10">R protein</shortName>
        <ecNumber evidence="10">3.1.21.3</ecNumber>
    </recommendedName>
</protein>
<feature type="domain" description="Helicase ATP-binding" evidence="11">
    <location>
        <begin position="291"/>
        <end position="456"/>
    </location>
</feature>
<keyword evidence="7 10" id="KW-0378">Hydrolase</keyword>
<dbReference type="InterPro" id="IPR055180">
    <property type="entry name" value="HsdR_RecA-like_helicase_dom_2"/>
</dbReference>
<dbReference type="CDD" id="cd18800">
    <property type="entry name" value="SF2_C_EcoR124I-like"/>
    <property type="match status" value="1"/>
</dbReference>
<dbReference type="Pfam" id="PF04313">
    <property type="entry name" value="HSDR_N"/>
    <property type="match status" value="1"/>
</dbReference>
<dbReference type="InterPro" id="IPR040980">
    <property type="entry name" value="SWI2_SNF2"/>
</dbReference>
<keyword evidence="4 10" id="KW-0547">Nucleotide-binding</keyword>
<dbReference type="InterPro" id="IPR051268">
    <property type="entry name" value="Type-I_R_enzyme_R_subunit"/>
</dbReference>
<dbReference type="Pfam" id="PF22679">
    <property type="entry name" value="T1R_D3-like"/>
    <property type="match status" value="1"/>
</dbReference>
<evidence type="ECO:0000256" key="8">
    <source>
        <dbReference type="ARBA" id="ARBA00022840"/>
    </source>
</evidence>
<dbReference type="SMART" id="SM00487">
    <property type="entry name" value="DEXDc"/>
    <property type="match status" value="1"/>
</dbReference>
<accession>A0AAP3F8L7</accession>
<evidence type="ECO:0000256" key="2">
    <source>
        <dbReference type="ARBA" id="ARBA00008598"/>
    </source>
</evidence>
<evidence type="ECO:0000256" key="10">
    <source>
        <dbReference type="RuleBase" id="RU364115"/>
    </source>
</evidence>
<dbReference type="GO" id="GO:0009035">
    <property type="term" value="F:type I site-specific deoxyribonuclease activity"/>
    <property type="evidence" value="ECO:0007669"/>
    <property type="project" value="UniProtKB-EC"/>
</dbReference>
<comment type="similarity">
    <text evidence="2 10">Belongs to the HsdR family.</text>
</comment>
<evidence type="ECO:0000256" key="3">
    <source>
        <dbReference type="ARBA" id="ARBA00022722"/>
    </source>
</evidence>
<dbReference type="GO" id="GO:0009307">
    <property type="term" value="P:DNA restriction-modification system"/>
    <property type="evidence" value="ECO:0007669"/>
    <property type="project" value="UniProtKB-KW"/>
</dbReference>
<dbReference type="EC" id="3.1.21.3" evidence="10"/>
<evidence type="ECO:0000256" key="9">
    <source>
        <dbReference type="ARBA" id="ARBA00023125"/>
    </source>
</evidence>
<dbReference type="InterPro" id="IPR014001">
    <property type="entry name" value="Helicase_ATP-bd"/>
</dbReference>
<evidence type="ECO:0000313" key="12">
    <source>
        <dbReference type="EMBL" id="MCW4126862.1"/>
    </source>
</evidence>
<dbReference type="SUPFAM" id="SSF52540">
    <property type="entry name" value="P-loop containing nucleoside triphosphate hydrolases"/>
    <property type="match status" value="2"/>
</dbReference>
<evidence type="ECO:0000256" key="4">
    <source>
        <dbReference type="ARBA" id="ARBA00022741"/>
    </source>
</evidence>
<dbReference type="RefSeq" id="WP_264965161.1">
    <property type="nucleotide sequence ID" value="NZ_JAPDVK010000001.1"/>
</dbReference>
<keyword evidence="5 10" id="KW-0680">Restriction system</keyword>
<dbReference type="InterPro" id="IPR007409">
    <property type="entry name" value="Restrct_endonuc_type1_HsdR_N"/>
</dbReference>